<evidence type="ECO:0000256" key="3">
    <source>
        <dbReference type="ARBA" id="ARBA00022576"/>
    </source>
</evidence>
<name>A0A1L7I307_9FLAO</name>
<dbReference type="InterPro" id="IPR015424">
    <property type="entry name" value="PyrdxlP-dep_Trfase"/>
</dbReference>
<dbReference type="STRING" id="1229726.GRFL_1237"/>
<evidence type="ECO:0000256" key="4">
    <source>
        <dbReference type="ARBA" id="ARBA00022679"/>
    </source>
</evidence>
<evidence type="ECO:0000256" key="5">
    <source>
        <dbReference type="ARBA" id="ARBA00022898"/>
    </source>
</evidence>
<protein>
    <submittedName>
        <fullName evidence="7">Aspartate aminotransferase</fullName>
        <ecNumber evidence="7">2.6.1.1</ecNumber>
    </submittedName>
</protein>
<dbReference type="InterPro" id="IPR015422">
    <property type="entry name" value="PyrdxlP-dep_Trfase_small"/>
</dbReference>
<dbReference type="InterPro" id="IPR051326">
    <property type="entry name" value="Kynurenine-oxoglutarate_AT"/>
</dbReference>
<keyword evidence="3 7" id="KW-0032">Aminotransferase</keyword>
<dbReference type="InterPro" id="IPR015421">
    <property type="entry name" value="PyrdxlP-dep_Trfase_major"/>
</dbReference>
<dbReference type="Gene3D" id="3.40.640.10">
    <property type="entry name" value="Type I PLP-dependent aspartate aminotransferase-like (Major domain)"/>
    <property type="match status" value="1"/>
</dbReference>
<dbReference type="SUPFAM" id="SSF53383">
    <property type="entry name" value="PLP-dependent transferases"/>
    <property type="match status" value="1"/>
</dbReference>
<proteinExistence type="inferred from homology"/>
<evidence type="ECO:0000313" key="7">
    <source>
        <dbReference type="EMBL" id="APU67961.1"/>
    </source>
</evidence>
<evidence type="ECO:0000313" key="8">
    <source>
        <dbReference type="Proteomes" id="UP000186230"/>
    </source>
</evidence>
<dbReference type="GO" id="GO:0016212">
    <property type="term" value="F:kynurenine-oxoglutarate transaminase activity"/>
    <property type="evidence" value="ECO:0007669"/>
    <property type="project" value="TreeGrafter"/>
</dbReference>
<feature type="domain" description="Aminotransferase class I/classII large" evidence="6">
    <location>
        <begin position="45"/>
        <end position="394"/>
    </location>
</feature>
<dbReference type="Proteomes" id="UP000186230">
    <property type="component" value="Chromosome"/>
</dbReference>
<dbReference type="PANTHER" id="PTHR43807">
    <property type="entry name" value="FI04487P"/>
    <property type="match status" value="1"/>
</dbReference>
<sequence>MEFGIFYAYYRKSGVMGALQFESKLPKNEVSIFTVMSEMATQHQAINLSQGFPNFETDKKLKKLVNKAMKNGYNQYPPANGVIALREAISHKIEALHDTFYDPISEITVTSGATEALYCAITAFVHPGDEVIVLKPAYDTYEPTVELSGGKVVPIQLKGAGYELDWQEVEQAITSRTRMIIINTPHNPTGKVFSEEDMLKLELLLKDTAILLLSDEVYEHLIFDEKVHQSASKFPNLAERAIVCASFGKTFHNTGWKTGYCVAPAELMKEIRKIHEMTTFSVNHPMQRAYSEYLKDERTYLDLPNFYQQKRDLFLNLIKSSKFSYTPSEGTYFQLLDFSAITRERDTEFAKRLITEHNLASIPVSVFNLDQKDHHQLRFCFAKTDETLERAAEILCTL</sequence>
<keyword evidence="8" id="KW-1185">Reference proteome</keyword>
<accession>A0A1L7I307</accession>
<evidence type="ECO:0000259" key="6">
    <source>
        <dbReference type="Pfam" id="PF00155"/>
    </source>
</evidence>
<dbReference type="PANTHER" id="PTHR43807:SF20">
    <property type="entry name" value="FI04487P"/>
    <property type="match status" value="1"/>
</dbReference>
<comment type="similarity">
    <text evidence="2">Belongs to the class-I pyridoxal-phosphate-dependent aminotransferase family.</text>
</comment>
<dbReference type="Gene3D" id="3.90.1150.10">
    <property type="entry name" value="Aspartate Aminotransferase, domain 1"/>
    <property type="match status" value="1"/>
</dbReference>
<reference evidence="7 8" key="1">
    <citation type="submission" date="2016-07" db="EMBL/GenBank/DDBJ databases">
        <title>Multi-omics approach to identify versatile polysaccharide utilization systems of a marine flavobacterium Gramella flava.</title>
        <authorList>
            <person name="Tang K."/>
        </authorList>
    </citation>
    <scope>NUCLEOTIDE SEQUENCE [LARGE SCALE GENOMIC DNA]</scope>
    <source>
        <strain evidence="7 8">JLT2011</strain>
    </source>
</reference>
<dbReference type="Pfam" id="PF00155">
    <property type="entry name" value="Aminotran_1_2"/>
    <property type="match status" value="1"/>
</dbReference>
<dbReference type="InterPro" id="IPR004839">
    <property type="entry name" value="Aminotransferase_I/II_large"/>
</dbReference>
<dbReference type="FunFam" id="3.40.640.10:FF:000033">
    <property type="entry name" value="Aspartate aminotransferase"/>
    <property type="match status" value="1"/>
</dbReference>
<comment type="cofactor">
    <cofactor evidence="1">
        <name>pyridoxal 5'-phosphate</name>
        <dbReference type="ChEBI" id="CHEBI:597326"/>
    </cofactor>
</comment>
<dbReference type="EMBL" id="CP016359">
    <property type="protein sequence ID" value="APU67961.1"/>
    <property type="molecule type" value="Genomic_DNA"/>
</dbReference>
<dbReference type="GO" id="GO:0030170">
    <property type="term" value="F:pyridoxal phosphate binding"/>
    <property type="evidence" value="ECO:0007669"/>
    <property type="project" value="InterPro"/>
</dbReference>
<dbReference type="NCBIfam" id="NF006569">
    <property type="entry name" value="PRK09082.1"/>
    <property type="match status" value="1"/>
</dbReference>
<dbReference type="NCBIfam" id="NF009079">
    <property type="entry name" value="PRK12414.1"/>
    <property type="match status" value="1"/>
</dbReference>
<gene>
    <name evidence="7" type="ORF">GRFL_1237</name>
</gene>
<dbReference type="CDD" id="cd00609">
    <property type="entry name" value="AAT_like"/>
    <property type="match status" value="1"/>
</dbReference>
<dbReference type="KEGG" id="gfl:GRFL_1237"/>
<dbReference type="AlphaFoldDB" id="A0A1L7I307"/>
<dbReference type="EC" id="2.6.1.1" evidence="7"/>
<dbReference type="GO" id="GO:0004069">
    <property type="term" value="F:L-aspartate:2-oxoglutarate aminotransferase activity"/>
    <property type="evidence" value="ECO:0007669"/>
    <property type="project" value="UniProtKB-EC"/>
</dbReference>
<dbReference type="GO" id="GO:0005737">
    <property type="term" value="C:cytoplasm"/>
    <property type="evidence" value="ECO:0007669"/>
    <property type="project" value="TreeGrafter"/>
</dbReference>
<evidence type="ECO:0000256" key="1">
    <source>
        <dbReference type="ARBA" id="ARBA00001933"/>
    </source>
</evidence>
<organism evidence="7 8">
    <name type="scientific">Christiangramia flava JLT2011</name>
    <dbReference type="NCBI Taxonomy" id="1229726"/>
    <lineage>
        <taxon>Bacteria</taxon>
        <taxon>Pseudomonadati</taxon>
        <taxon>Bacteroidota</taxon>
        <taxon>Flavobacteriia</taxon>
        <taxon>Flavobacteriales</taxon>
        <taxon>Flavobacteriaceae</taxon>
        <taxon>Christiangramia</taxon>
    </lineage>
</organism>
<evidence type="ECO:0000256" key="2">
    <source>
        <dbReference type="ARBA" id="ARBA00007441"/>
    </source>
</evidence>
<keyword evidence="4 7" id="KW-0808">Transferase</keyword>
<keyword evidence="5" id="KW-0663">Pyridoxal phosphate</keyword>